<sequence>MKPAVRQAVARTFVEQKGWAGLGKKAGSSRWLLRVESWEEEIGAGTVRQGGAWREAGFILFTPPLVSSEFGKGVLPGRGFTSTISAGETWPSSFGKSGAGFGVGSWKEKNRSWALGKLRLHELDLFESLASWQEGPVQFRLRVSEAAATLARVESKSWLLCLELVPSLEQFLQKLSFGKRLVSAQPSFGKQGKFVLRLLPFGKCREEGKKIGAGSEVLVLWFPGILELGLLSWVLADSASREELGTEAQPDPLGAGAFGKQRFEGALSTLVELGTRVSAKWLRHGSPRAGS</sequence>
<organism evidence="1 2">
    <name type="scientific">Prunus armeniaca</name>
    <name type="common">Apricot</name>
    <name type="synonym">Armeniaca vulgaris</name>
    <dbReference type="NCBI Taxonomy" id="36596"/>
    <lineage>
        <taxon>Eukaryota</taxon>
        <taxon>Viridiplantae</taxon>
        <taxon>Streptophyta</taxon>
        <taxon>Embryophyta</taxon>
        <taxon>Tracheophyta</taxon>
        <taxon>Spermatophyta</taxon>
        <taxon>Magnoliopsida</taxon>
        <taxon>eudicotyledons</taxon>
        <taxon>Gunneridae</taxon>
        <taxon>Pentapetalae</taxon>
        <taxon>rosids</taxon>
        <taxon>fabids</taxon>
        <taxon>Rosales</taxon>
        <taxon>Rosaceae</taxon>
        <taxon>Amygdaloideae</taxon>
        <taxon>Amygdaleae</taxon>
        <taxon>Prunus</taxon>
    </lineage>
</organism>
<proteinExistence type="predicted"/>
<accession>A0A6J5XJN3</accession>
<name>A0A6J5XJN3_PRUAR</name>
<dbReference type="EMBL" id="CAEKKB010000006">
    <property type="protein sequence ID" value="CAB4313939.1"/>
    <property type="molecule type" value="Genomic_DNA"/>
</dbReference>
<dbReference type="Proteomes" id="UP000507245">
    <property type="component" value="Unassembled WGS sequence"/>
</dbReference>
<keyword evidence="2" id="KW-1185">Reference proteome</keyword>
<evidence type="ECO:0000313" key="1">
    <source>
        <dbReference type="EMBL" id="CAB4313939.1"/>
    </source>
</evidence>
<gene>
    <name evidence="1" type="ORF">ORAREDHAP_LOCUS37708</name>
</gene>
<protein>
    <submittedName>
        <fullName evidence="1">Uncharacterized protein</fullName>
    </submittedName>
</protein>
<evidence type="ECO:0000313" key="2">
    <source>
        <dbReference type="Proteomes" id="UP000507245"/>
    </source>
</evidence>
<reference evidence="2" key="1">
    <citation type="journal article" date="2020" name="Genome Biol.">
        <title>Gamete binning: chromosome-level and haplotype-resolved genome assembly enabled by high-throughput single-cell sequencing of gamete genomes.</title>
        <authorList>
            <person name="Campoy J.A."/>
            <person name="Sun H."/>
            <person name="Goel M."/>
            <person name="Jiao W.-B."/>
            <person name="Folz-Donahue K."/>
            <person name="Wang N."/>
            <person name="Rubio M."/>
            <person name="Liu C."/>
            <person name="Kukat C."/>
            <person name="Ruiz D."/>
            <person name="Huettel B."/>
            <person name="Schneeberger K."/>
        </authorList>
    </citation>
    <scope>NUCLEOTIDE SEQUENCE [LARGE SCALE GENOMIC DNA]</scope>
    <source>
        <strain evidence="2">cv. Rojo Pasion</strain>
    </source>
</reference>
<dbReference type="AlphaFoldDB" id="A0A6J5XJN3"/>